<keyword evidence="2" id="KW-0808">Transferase</keyword>
<organism evidence="2 3">
    <name type="scientific">Methylacidimicrobium cyclopophantes</name>
    <dbReference type="NCBI Taxonomy" id="1041766"/>
    <lineage>
        <taxon>Bacteria</taxon>
        <taxon>Pseudomonadati</taxon>
        <taxon>Verrucomicrobiota</taxon>
        <taxon>Methylacidimicrobium</taxon>
    </lineage>
</organism>
<dbReference type="AlphaFoldDB" id="A0A5E6MFP8"/>
<keyword evidence="3" id="KW-1185">Reference proteome</keyword>
<gene>
    <name evidence="2" type="ORF">MAMC_01192</name>
</gene>
<dbReference type="GO" id="GO:0006487">
    <property type="term" value="P:protein N-linked glycosylation"/>
    <property type="evidence" value="ECO:0007669"/>
    <property type="project" value="TreeGrafter"/>
</dbReference>
<evidence type="ECO:0000313" key="2">
    <source>
        <dbReference type="EMBL" id="VVM06683.1"/>
    </source>
</evidence>
<accession>A0A5E6MFP8</accession>
<dbReference type="Pfam" id="PF00535">
    <property type="entry name" value="Glycos_transf_2"/>
    <property type="match status" value="1"/>
</dbReference>
<protein>
    <submittedName>
        <fullName evidence="2">Undecaprenyl-phosphate mannosyltransferase</fullName>
        <ecNumber evidence="2">2.4.1.54</ecNumber>
    </submittedName>
</protein>
<dbReference type="SUPFAM" id="SSF53448">
    <property type="entry name" value="Nucleotide-diphospho-sugar transferases"/>
    <property type="match status" value="1"/>
</dbReference>
<dbReference type="Gene3D" id="3.90.550.10">
    <property type="entry name" value="Spore Coat Polysaccharide Biosynthesis Protein SpsA, Chain A"/>
    <property type="match status" value="1"/>
</dbReference>
<dbReference type="Proteomes" id="UP000381693">
    <property type="component" value="Unassembled WGS sequence"/>
</dbReference>
<dbReference type="OrthoDB" id="9810303at2"/>
<dbReference type="InterPro" id="IPR001173">
    <property type="entry name" value="Glyco_trans_2-like"/>
</dbReference>
<dbReference type="EC" id="2.4.1.54" evidence="2"/>
<feature type="domain" description="Glycosyltransferase 2-like" evidence="1">
    <location>
        <begin position="6"/>
        <end position="174"/>
    </location>
</feature>
<dbReference type="InterPro" id="IPR029044">
    <property type="entry name" value="Nucleotide-diphossugar_trans"/>
</dbReference>
<comment type="caution">
    <text evidence="2">The sequence shown here is derived from an EMBL/GenBank/DDBJ whole genome shotgun (WGS) entry which is preliminary data.</text>
</comment>
<dbReference type="PANTHER" id="PTHR10859:SF91">
    <property type="entry name" value="DOLICHYL-PHOSPHATE BETA-GLUCOSYLTRANSFERASE"/>
    <property type="match status" value="1"/>
</dbReference>
<dbReference type="PANTHER" id="PTHR10859">
    <property type="entry name" value="GLYCOSYL TRANSFERASE"/>
    <property type="match status" value="1"/>
</dbReference>
<dbReference type="EMBL" id="CABFUZ020000122">
    <property type="protein sequence ID" value="VVM06683.1"/>
    <property type="molecule type" value="Genomic_DNA"/>
</dbReference>
<sequence length="250" mass="27716">MHPSLSVVLPIYNEAGIAAAVAARITNFAASRPDYEFLLVDDGSVDGTPEILSTALAKSSLPNVRLLRYAPNRGKGHAVLFGFRQTKGEYLCFTDGDLAYPLDYLEQIAVALQESDVAIGSRTPCRASQGAPNLRRRFLGLAYNRLVHFILGLPYADTQAGFKGFRRASAQRLFSLLQANGFSFDVEILFLAKKLGYRVREIPVCPAKDHSYKTGKVKLLRDSASMLIDLCRIRIRDWLGLYDEGKTRTP</sequence>
<proteinExistence type="predicted"/>
<keyword evidence="2" id="KW-0328">Glycosyltransferase</keyword>
<reference evidence="2" key="1">
    <citation type="submission" date="2019-09" db="EMBL/GenBank/DDBJ databases">
        <authorList>
            <person name="Cremers G."/>
        </authorList>
    </citation>
    <scope>NUCLEOTIDE SEQUENCE [LARGE SCALE GENOMIC DNA]</scope>
    <source>
        <strain evidence="2">3B</strain>
    </source>
</reference>
<evidence type="ECO:0000313" key="3">
    <source>
        <dbReference type="Proteomes" id="UP000381693"/>
    </source>
</evidence>
<name>A0A5E6MFP8_9BACT</name>
<dbReference type="GO" id="GO:0047267">
    <property type="term" value="F:undecaprenyl-phosphate mannosyltransferase activity"/>
    <property type="evidence" value="ECO:0007669"/>
    <property type="project" value="UniProtKB-EC"/>
</dbReference>
<evidence type="ECO:0000259" key="1">
    <source>
        <dbReference type="Pfam" id="PF00535"/>
    </source>
</evidence>